<feature type="compositionally biased region" description="Basic and acidic residues" evidence="2">
    <location>
        <begin position="133"/>
        <end position="150"/>
    </location>
</feature>
<dbReference type="EMBL" id="MCOG01000268">
    <property type="protein sequence ID" value="ORY21303.1"/>
    <property type="molecule type" value="Genomic_DNA"/>
</dbReference>
<name>A0A1Y2AFC5_9FUNG</name>
<protein>
    <submittedName>
        <fullName evidence="3">Uncharacterized protein</fullName>
    </submittedName>
</protein>
<dbReference type="Proteomes" id="UP000193920">
    <property type="component" value="Unassembled WGS sequence"/>
</dbReference>
<evidence type="ECO:0000313" key="3">
    <source>
        <dbReference type="EMBL" id="ORY21303.1"/>
    </source>
</evidence>
<feature type="compositionally biased region" description="Basic and acidic residues" evidence="2">
    <location>
        <begin position="104"/>
        <end position="119"/>
    </location>
</feature>
<dbReference type="AlphaFoldDB" id="A0A1Y2AFC5"/>
<keyword evidence="4" id="KW-1185">Reference proteome</keyword>
<sequence>MENDSIDMEQEDLKMRVQETIVRQKNISDAIAASEEERHRRINLEKQEDLKARVQENIVRQKNIKDAINASEEERNRRIELEKQEDLKARVQENIVRQKCIKDAIDASEEERKRREQARSYDNLSPNDKNRKKSIENDLIHEVQKRELKRNSISKESTAYI</sequence>
<dbReference type="OrthoDB" id="2131265at2759"/>
<feature type="region of interest" description="Disordered" evidence="2">
    <location>
        <begin position="104"/>
        <end position="161"/>
    </location>
</feature>
<accession>A0A1Y2AFC5</accession>
<evidence type="ECO:0000256" key="2">
    <source>
        <dbReference type="SAM" id="MobiDB-lite"/>
    </source>
</evidence>
<reference evidence="3 4" key="1">
    <citation type="submission" date="2016-08" db="EMBL/GenBank/DDBJ databases">
        <title>A Parts List for Fungal Cellulosomes Revealed by Comparative Genomics.</title>
        <authorList>
            <consortium name="DOE Joint Genome Institute"/>
            <person name="Haitjema C.H."/>
            <person name="Gilmore S.P."/>
            <person name="Henske J.K."/>
            <person name="Solomon K.V."/>
            <person name="De Groot R."/>
            <person name="Kuo A."/>
            <person name="Mondo S.J."/>
            <person name="Salamov A.A."/>
            <person name="Labutti K."/>
            <person name="Zhao Z."/>
            <person name="Chiniquy J."/>
            <person name="Barry K."/>
            <person name="Brewer H.M."/>
            <person name="Purvine S.O."/>
            <person name="Wright A.T."/>
            <person name="Boxma B."/>
            <person name="Van Alen T."/>
            <person name="Hackstein J.H."/>
            <person name="Baker S.E."/>
            <person name="Grigoriev I.V."/>
            <person name="O'Malley M.A."/>
        </authorList>
    </citation>
    <scope>NUCLEOTIDE SEQUENCE [LARGE SCALE GENOMIC DNA]</scope>
    <source>
        <strain evidence="3 4">G1</strain>
    </source>
</reference>
<evidence type="ECO:0000256" key="1">
    <source>
        <dbReference type="SAM" id="Coils"/>
    </source>
</evidence>
<keyword evidence="1" id="KW-0175">Coiled coil</keyword>
<feature type="coiled-coil region" evidence="1">
    <location>
        <begin position="44"/>
        <end position="84"/>
    </location>
</feature>
<organism evidence="3 4">
    <name type="scientific">Neocallimastix californiae</name>
    <dbReference type="NCBI Taxonomy" id="1754190"/>
    <lineage>
        <taxon>Eukaryota</taxon>
        <taxon>Fungi</taxon>
        <taxon>Fungi incertae sedis</taxon>
        <taxon>Chytridiomycota</taxon>
        <taxon>Chytridiomycota incertae sedis</taxon>
        <taxon>Neocallimastigomycetes</taxon>
        <taxon>Neocallimastigales</taxon>
        <taxon>Neocallimastigaceae</taxon>
        <taxon>Neocallimastix</taxon>
    </lineage>
</organism>
<proteinExistence type="predicted"/>
<gene>
    <name evidence="3" type="ORF">LY90DRAFT_516169</name>
</gene>
<evidence type="ECO:0000313" key="4">
    <source>
        <dbReference type="Proteomes" id="UP000193920"/>
    </source>
</evidence>
<comment type="caution">
    <text evidence="3">The sequence shown here is derived from an EMBL/GenBank/DDBJ whole genome shotgun (WGS) entry which is preliminary data.</text>
</comment>